<dbReference type="InterPro" id="IPR004294">
    <property type="entry name" value="Carotenoid_Oase"/>
</dbReference>
<keyword evidence="3" id="KW-0560">Oxidoreductase</keyword>
<comment type="similarity">
    <text evidence="1">Belongs to the carotenoid oxygenase family.</text>
</comment>
<feature type="binding site" evidence="5">
    <location>
        <position position="665"/>
    </location>
    <ligand>
        <name>Fe cation</name>
        <dbReference type="ChEBI" id="CHEBI:24875"/>
        <note>catalytic</note>
    </ligand>
</feature>
<accession>A0ABC8T9K4</accession>
<evidence type="ECO:0000256" key="5">
    <source>
        <dbReference type="PIRSR" id="PIRSR604294-1"/>
    </source>
</evidence>
<reference evidence="6 7" key="1">
    <citation type="submission" date="2024-02" db="EMBL/GenBank/DDBJ databases">
        <authorList>
            <person name="Vignale AGUSTIN F."/>
            <person name="Sosa J E."/>
            <person name="Modenutti C."/>
        </authorList>
    </citation>
    <scope>NUCLEOTIDE SEQUENCE [LARGE SCALE GENOMIC DNA]</scope>
</reference>
<keyword evidence="3" id="KW-0223">Dioxygenase</keyword>
<dbReference type="EMBL" id="CAUOFW020004536">
    <property type="protein sequence ID" value="CAK9166086.1"/>
    <property type="molecule type" value="Genomic_DNA"/>
</dbReference>
<dbReference type="PANTHER" id="PTHR10543:SF111">
    <property type="entry name" value="CAROTENOID 9,10(9',10')-CLEAVAGE DIOXYGENASE 1-LIKE"/>
    <property type="match status" value="1"/>
</dbReference>
<evidence type="ECO:0000256" key="4">
    <source>
        <dbReference type="ARBA" id="ARBA00023004"/>
    </source>
</evidence>
<keyword evidence="7" id="KW-1185">Reference proteome</keyword>
<evidence type="ECO:0000256" key="2">
    <source>
        <dbReference type="ARBA" id="ARBA00022723"/>
    </source>
</evidence>
<evidence type="ECO:0000313" key="7">
    <source>
        <dbReference type="Proteomes" id="UP001642360"/>
    </source>
</evidence>
<dbReference type="PANTHER" id="PTHR10543">
    <property type="entry name" value="BETA-CAROTENE DIOXYGENASE"/>
    <property type="match status" value="1"/>
</dbReference>
<name>A0ABC8T9K4_9AQUA</name>
<feature type="binding site" evidence="5">
    <location>
        <position position="331"/>
    </location>
    <ligand>
        <name>Fe cation</name>
        <dbReference type="ChEBI" id="CHEBI:24875"/>
        <note>catalytic</note>
    </ligand>
</feature>
<dbReference type="GO" id="GO:0051213">
    <property type="term" value="F:dioxygenase activity"/>
    <property type="evidence" value="ECO:0007669"/>
    <property type="project" value="UniProtKB-KW"/>
</dbReference>
<dbReference type="Pfam" id="PF03055">
    <property type="entry name" value="RPE65"/>
    <property type="match status" value="2"/>
</dbReference>
<organism evidence="6 7">
    <name type="scientific">Ilex paraguariensis</name>
    <name type="common">yerba mate</name>
    <dbReference type="NCBI Taxonomy" id="185542"/>
    <lineage>
        <taxon>Eukaryota</taxon>
        <taxon>Viridiplantae</taxon>
        <taxon>Streptophyta</taxon>
        <taxon>Embryophyta</taxon>
        <taxon>Tracheophyta</taxon>
        <taxon>Spermatophyta</taxon>
        <taxon>Magnoliopsida</taxon>
        <taxon>eudicotyledons</taxon>
        <taxon>Gunneridae</taxon>
        <taxon>Pentapetalae</taxon>
        <taxon>asterids</taxon>
        <taxon>campanulids</taxon>
        <taxon>Aquifoliales</taxon>
        <taxon>Aquifoliaceae</taxon>
        <taxon>Ilex</taxon>
    </lineage>
</organism>
<evidence type="ECO:0000313" key="6">
    <source>
        <dbReference type="EMBL" id="CAK9166086.1"/>
    </source>
</evidence>
<dbReference type="AlphaFoldDB" id="A0ABC8T9K4"/>
<keyword evidence="2 5" id="KW-0479">Metal-binding</keyword>
<comment type="caution">
    <text evidence="6">The sequence shown here is derived from an EMBL/GenBank/DDBJ whole genome shotgun (WGS) entry which is preliminary data.</text>
</comment>
<evidence type="ECO:0000256" key="1">
    <source>
        <dbReference type="ARBA" id="ARBA00006787"/>
    </source>
</evidence>
<keyword evidence="4 5" id="KW-0408">Iron</keyword>
<comment type="cofactor">
    <cofactor evidence="5">
        <name>Fe(2+)</name>
        <dbReference type="ChEBI" id="CHEBI:29033"/>
    </cofactor>
    <text evidence="5">Binds 1 Fe(2+) ion per subunit.</text>
</comment>
<feature type="binding site" evidence="5">
    <location>
        <position position="444"/>
    </location>
    <ligand>
        <name>Fe cation</name>
        <dbReference type="ChEBI" id="CHEBI:24875"/>
        <note>catalytic</note>
    </ligand>
</feature>
<protein>
    <submittedName>
        <fullName evidence="6">Uncharacterized protein</fullName>
    </submittedName>
</protein>
<dbReference type="GO" id="GO:0046872">
    <property type="term" value="F:metal ion binding"/>
    <property type="evidence" value="ECO:0007669"/>
    <property type="project" value="UniProtKB-KW"/>
</dbReference>
<dbReference type="Proteomes" id="UP001642360">
    <property type="component" value="Unassembled WGS sequence"/>
</dbReference>
<gene>
    <name evidence="6" type="ORF">ILEXP_LOCUS35298</name>
</gene>
<feature type="binding site" evidence="5">
    <location>
        <position position="380"/>
    </location>
    <ligand>
        <name>Fe cation</name>
        <dbReference type="ChEBI" id="CHEBI:24875"/>
        <note>catalytic</note>
    </ligand>
</feature>
<proteinExistence type="inferred from homology"/>
<sequence>MPHEIDRFTLHTLGSWDMKEAWDRPFTSHPKKAPGTGELVILGVDGVKPFYVVGVLSADGKKLAHKVDLNLDSGVLSHEIGVTLKYNVVMDHPLLLDISRPFKGGALIHYETGGHARIGVMPRYGDADSVKWFDVATHCTFHLINSFEDGDERNFEPVEEIGGAIEVDCTDGKVPEDFPEGVYIRIGPNPRFGGPKSAVSIFGRTNHIWVEGEGMLHALYFKKNATGDWTLAYNNRQVVSETVKSEKERNKLAFIPAVDGDALGILAAYFFNLLRFGSVNKDLNNTNVFEHSGKLFTITENHMPHEIDRFTLHTLGSWDMKEAWDRPFTSHPKKAPGTGELVILGVDGVKPFYVVGVLSADGKKLAHKVDLNLDSGVLSHEIGVTLKYNVIMDHPLLLDISRPFKGGALIHYETGGHTRIGVMPRYGDADSVKWFDVATHCTFHLINSFEDGDEVVVRGCRAFNSVIPGPDLGEDKLEWFSRGFKPLKSIEDNVDGSTEDGFLFCRVCEWRLNMVTGEVKEKNLTGIDFSMDMPAINGNFTGLKHKYGYTQVVDSMASSSCGLPKYGSLGKLYFEEGCSEQSMGEGQNEQFIKVEYHRSAVSNFYTGMFFVPKQGGPEEDDGWIVSFVHNEETHVSQVHILDAKNFEGEPIAKITMPQRVPYGFHGTFVPTPIGHQLNIV</sequence>
<evidence type="ECO:0000256" key="3">
    <source>
        <dbReference type="ARBA" id="ARBA00022964"/>
    </source>
</evidence>